<dbReference type="Proteomes" id="UP000464524">
    <property type="component" value="Chromosome"/>
</dbReference>
<gene>
    <name evidence="1" type="ORF">FX988_02650</name>
</gene>
<evidence type="ECO:0000313" key="2">
    <source>
        <dbReference type="Proteomes" id="UP000464524"/>
    </source>
</evidence>
<dbReference type="OrthoDB" id="8888710at2"/>
<organism evidence="1 2">
    <name type="scientific">Paraglaciecola mesophila</name>
    <dbReference type="NCBI Taxonomy" id="197222"/>
    <lineage>
        <taxon>Bacteria</taxon>
        <taxon>Pseudomonadati</taxon>
        <taxon>Pseudomonadota</taxon>
        <taxon>Gammaproteobacteria</taxon>
        <taxon>Alteromonadales</taxon>
        <taxon>Alteromonadaceae</taxon>
        <taxon>Paraglaciecola</taxon>
    </lineage>
</organism>
<evidence type="ECO:0000313" key="1">
    <source>
        <dbReference type="EMBL" id="QHJ12393.1"/>
    </source>
</evidence>
<sequence>MANHVLLNSAEHSDLRIITERSDEFGDNLWFSPTFVDEMRSVQAHYPIVFHKDQSTAQFTPVALFGFQQNENLFLQSNQWNASYIPLSVQRMPFFIGRQNITTDGVTEQQRVITLDIDSPRVSKTQGIELFLEYGGNSQYLEDIAAILETLHHGMQGNEAFVNTLVSLNLLETMNLDITLDNGANHQLVGFYTINEDVLNNLSPDNIVQLHNAGYLQAAYLILASQVHFNDLVALKNRLVSQTV</sequence>
<dbReference type="Pfam" id="PF07277">
    <property type="entry name" value="SapC"/>
    <property type="match status" value="1"/>
</dbReference>
<reference evidence="1 2" key="1">
    <citation type="submission" date="2019-12" db="EMBL/GenBank/DDBJ databases">
        <title>Genome sequencing and assembly of endphytes of Porphyra tenera.</title>
        <authorList>
            <person name="Park J.M."/>
            <person name="Shin R."/>
            <person name="Jo S.H."/>
        </authorList>
    </citation>
    <scope>NUCLEOTIDE SEQUENCE [LARGE SCALE GENOMIC DNA]</scope>
    <source>
        <strain evidence="1 2">GPM4</strain>
    </source>
</reference>
<proteinExistence type="predicted"/>
<dbReference type="EMBL" id="CP047656">
    <property type="protein sequence ID" value="QHJ12393.1"/>
    <property type="molecule type" value="Genomic_DNA"/>
</dbReference>
<accession>A0A857JKH1</accession>
<name>A0A857JKH1_9ALTE</name>
<dbReference type="KEGG" id="pmes:FX988_02650"/>
<dbReference type="InterPro" id="IPR010836">
    <property type="entry name" value="SapC"/>
</dbReference>
<dbReference type="AlphaFoldDB" id="A0A857JKH1"/>
<evidence type="ECO:0008006" key="3">
    <source>
        <dbReference type="Google" id="ProtNLM"/>
    </source>
</evidence>
<dbReference type="RefSeq" id="WP_160180445.1">
    <property type="nucleotide sequence ID" value="NZ_CP047656.1"/>
</dbReference>
<keyword evidence="2" id="KW-1185">Reference proteome</keyword>
<protein>
    <recommendedName>
        <fullName evidence="3">Multidrug transporter</fullName>
    </recommendedName>
</protein>